<dbReference type="Gene3D" id="3.30.470.10">
    <property type="match status" value="1"/>
</dbReference>
<comment type="cofactor">
    <cofactor evidence="1 12">
        <name>pyridoxal 5'-phosphate</name>
        <dbReference type="ChEBI" id="CHEBI:597326"/>
    </cofactor>
</comment>
<sequence length="268" mass="29541">MKYCSVNGQQQTDIAVTDRGLAYGDGIFTTAKIVNGEVVLLAKHLERLVHGCQYLKLQMPSNISLREQLESVAKGYPLAVLKVMITAGSGGRGYSRLGLSDSATNIIIMISDFPSDYETLALRGINLGDSKHQIATSPMLGGIKHLNRLEQVLLRAELDERSEDDLIVTNCQGNVIEATSSNLFYWQDEQLCTPEISTSGVDGLIRQAIIANNAQVKVCQTKLEDLKDVQAMFISNSLMGIMPVKTYNNRLLAVDLVLKLKRQMEGFF</sequence>
<name>A0A1Y5EPX8_COLPS</name>
<dbReference type="InterPro" id="IPR001544">
    <property type="entry name" value="Aminotrans_IV"/>
</dbReference>
<protein>
    <recommendedName>
        <fullName evidence="8 10">Aminodeoxychorismate lyase</fullName>
        <ecNumber evidence="8 10">4.1.3.38</ecNumber>
    </recommendedName>
</protein>
<dbReference type="Pfam" id="PF01063">
    <property type="entry name" value="Aminotran_4"/>
    <property type="match status" value="1"/>
</dbReference>
<evidence type="ECO:0000256" key="7">
    <source>
        <dbReference type="ARBA" id="ARBA00035633"/>
    </source>
</evidence>
<keyword evidence="5" id="KW-0289">Folate biosynthesis</keyword>
<evidence type="ECO:0000256" key="12">
    <source>
        <dbReference type="RuleBase" id="RU004516"/>
    </source>
</evidence>
<evidence type="ECO:0000313" key="14">
    <source>
        <dbReference type="Proteomes" id="UP000243053"/>
    </source>
</evidence>
<dbReference type="NCBIfam" id="NF004761">
    <property type="entry name" value="PRK06092.1"/>
    <property type="match status" value="1"/>
</dbReference>
<evidence type="ECO:0000313" key="13">
    <source>
        <dbReference type="EMBL" id="OUR84738.1"/>
    </source>
</evidence>
<dbReference type="InterPro" id="IPR050571">
    <property type="entry name" value="Class-IV_PLP-Dep_Aminotrnsfr"/>
</dbReference>
<dbReference type="GO" id="GO:0008153">
    <property type="term" value="P:4-aminobenzoate biosynthetic process"/>
    <property type="evidence" value="ECO:0007669"/>
    <property type="project" value="UniProtKB-UniRule"/>
</dbReference>
<keyword evidence="4 12" id="KW-0663">Pyridoxal phosphate</keyword>
<accession>A0A1Y5EPX8</accession>
<evidence type="ECO:0000256" key="4">
    <source>
        <dbReference type="ARBA" id="ARBA00022898"/>
    </source>
</evidence>
<comment type="similarity">
    <text evidence="2 11">Belongs to the class-IV pyridoxal-phosphate-dependent aminotransferase family.</text>
</comment>
<evidence type="ECO:0000256" key="1">
    <source>
        <dbReference type="ARBA" id="ARBA00001933"/>
    </source>
</evidence>
<evidence type="ECO:0000256" key="11">
    <source>
        <dbReference type="RuleBase" id="RU004106"/>
    </source>
</evidence>
<dbReference type="InterPro" id="IPR043131">
    <property type="entry name" value="BCAT-like_N"/>
</dbReference>
<dbReference type="EMBL" id="MAAF01000010">
    <property type="protein sequence ID" value="OUR84738.1"/>
    <property type="molecule type" value="Genomic_DNA"/>
</dbReference>
<dbReference type="EC" id="4.1.3.38" evidence="8 10"/>
<dbReference type="GO" id="GO:0008696">
    <property type="term" value="F:4-amino-4-deoxychorismate lyase activity"/>
    <property type="evidence" value="ECO:0007669"/>
    <property type="project" value="UniProtKB-UniRule"/>
</dbReference>
<reference evidence="14" key="1">
    <citation type="journal article" date="2017" name="Proc. Natl. Acad. Sci. U.S.A.">
        <title>Simulation of Deepwater Horizon oil plume reveals substrate specialization within a complex community of hydrocarbon degraders.</title>
        <authorList>
            <person name="Hu P."/>
            <person name="Dubinsky E.A."/>
            <person name="Probst A.J."/>
            <person name="Wang J."/>
            <person name="Sieber C.M.K."/>
            <person name="Tom L.M."/>
            <person name="Gardinali P."/>
            <person name="Banfield J.F."/>
            <person name="Atlas R.M."/>
            <person name="Andersen G.L."/>
        </authorList>
    </citation>
    <scope>NUCLEOTIDE SEQUENCE [LARGE SCALE GENOMIC DNA]</scope>
</reference>
<dbReference type="InterPro" id="IPR036038">
    <property type="entry name" value="Aminotransferase-like"/>
</dbReference>
<dbReference type="GO" id="GO:0005829">
    <property type="term" value="C:cytosol"/>
    <property type="evidence" value="ECO:0007669"/>
    <property type="project" value="TreeGrafter"/>
</dbReference>
<dbReference type="PANTHER" id="PTHR42743">
    <property type="entry name" value="AMINO-ACID AMINOTRANSFERASE"/>
    <property type="match status" value="1"/>
</dbReference>
<keyword evidence="6 13" id="KW-0456">Lyase</keyword>
<comment type="caution">
    <text evidence="13">The sequence shown here is derived from an EMBL/GenBank/DDBJ whole genome shotgun (WGS) entry which is preliminary data.</text>
</comment>
<dbReference type="PROSITE" id="PS00770">
    <property type="entry name" value="AA_TRANSFER_CLASS_4"/>
    <property type="match status" value="1"/>
</dbReference>
<organism evidence="13 14">
    <name type="scientific">Colwellia psychrerythraea</name>
    <name type="common">Vibrio psychroerythus</name>
    <dbReference type="NCBI Taxonomy" id="28229"/>
    <lineage>
        <taxon>Bacteria</taxon>
        <taxon>Pseudomonadati</taxon>
        <taxon>Pseudomonadota</taxon>
        <taxon>Gammaproteobacteria</taxon>
        <taxon>Alteromonadales</taxon>
        <taxon>Colwelliaceae</taxon>
        <taxon>Colwellia</taxon>
    </lineage>
</organism>
<evidence type="ECO:0000256" key="3">
    <source>
        <dbReference type="ARBA" id="ARBA00011738"/>
    </source>
</evidence>
<comment type="subunit">
    <text evidence="3">Homodimer.</text>
</comment>
<comment type="pathway">
    <text evidence="7">Cofactor biosynthesis; tetrahydrofolate biosynthesis; 4-aminobenzoate from chorismate: step 2/2.</text>
</comment>
<evidence type="ECO:0000256" key="8">
    <source>
        <dbReference type="ARBA" id="ARBA00035676"/>
    </source>
</evidence>
<evidence type="ECO:0000256" key="2">
    <source>
        <dbReference type="ARBA" id="ARBA00009320"/>
    </source>
</evidence>
<dbReference type="NCBIfam" id="TIGR03461">
    <property type="entry name" value="pabC_Proteo"/>
    <property type="match status" value="1"/>
</dbReference>
<dbReference type="InterPro" id="IPR043132">
    <property type="entry name" value="BCAT-like_C"/>
</dbReference>
<evidence type="ECO:0000256" key="6">
    <source>
        <dbReference type="ARBA" id="ARBA00023239"/>
    </source>
</evidence>
<dbReference type="SUPFAM" id="SSF56752">
    <property type="entry name" value="D-aminoacid aminotransferase-like PLP-dependent enzymes"/>
    <property type="match status" value="1"/>
</dbReference>
<evidence type="ECO:0000256" key="5">
    <source>
        <dbReference type="ARBA" id="ARBA00022909"/>
    </source>
</evidence>
<dbReference type="Proteomes" id="UP000243053">
    <property type="component" value="Unassembled WGS sequence"/>
</dbReference>
<dbReference type="Gene3D" id="3.20.10.10">
    <property type="entry name" value="D-amino Acid Aminotransferase, subunit A, domain 2"/>
    <property type="match status" value="1"/>
</dbReference>
<dbReference type="GO" id="GO:0046656">
    <property type="term" value="P:folic acid biosynthetic process"/>
    <property type="evidence" value="ECO:0007669"/>
    <property type="project" value="UniProtKB-KW"/>
</dbReference>
<evidence type="ECO:0000256" key="9">
    <source>
        <dbReference type="ARBA" id="ARBA00049529"/>
    </source>
</evidence>
<dbReference type="InterPro" id="IPR017824">
    <property type="entry name" value="Aminodeoxychorismate_lyase_IV"/>
</dbReference>
<dbReference type="GO" id="GO:0030170">
    <property type="term" value="F:pyridoxal phosphate binding"/>
    <property type="evidence" value="ECO:0007669"/>
    <property type="project" value="InterPro"/>
</dbReference>
<dbReference type="AlphaFoldDB" id="A0A1Y5EPX8"/>
<proteinExistence type="inferred from homology"/>
<dbReference type="InterPro" id="IPR018300">
    <property type="entry name" value="Aminotrans_IV_CS"/>
</dbReference>
<gene>
    <name evidence="13" type="ORF">A9Q75_01460</name>
</gene>
<comment type="catalytic activity">
    <reaction evidence="9">
        <text>4-amino-4-deoxychorismate = 4-aminobenzoate + pyruvate + H(+)</text>
        <dbReference type="Rhea" id="RHEA:16201"/>
        <dbReference type="ChEBI" id="CHEBI:15361"/>
        <dbReference type="ChEBI" id="CHEBI:15378"/>
        <dbReference type="ChEBI" id="CHEBI:17836"/>
        <dbReference type="ChEBI" id="CHEBI:58406"/>
        <dbReference type="EC" id="4.1.3.38"/>
    </reaction>
</comment>
<dbReference type="PANTHER" id="PTHR42743:SF2">
    <property type="entry name" value="AMINODEOXYCHORISMATE LYASE"/>
    <property type="match status" value="1"/>
</dbReference>
<evidence type="ECO:0000256" key="10">
    <source>
        <dbReference type="NCBIfam" id="TIGR03461"/>
    </source>
</evidence>